<feature type="compositionally biased region" description="Basic residues" evidence="1">
    <location>
        <begin position="201"/>
        <end position="211"/>
    </location>
</feature>
<feature type="region of interest" description="Disordered" evidence="1">
    <location>
        <begin position="201"/>
        <end position="227"/>
    </location>
</feature>
<dbReference type="Proteomes" id="UP000887159">
    <property type="component" value="Unassembled WGS sequence"/>
</dbReference>
<protein>
    <submittedName>
        <fullName evidence="2">Uncharacterized protein</fullName>
    </submittedName>
</protein>
<evidence type="ECO:0000313" key="2">
    <source>
        <dbReference type="EMBL" id="GFY20718.1"/>
    </source>
</evidence>
<comment type="caution">
    <text evidence="2">The sequence shown here is derived from an EMBL/GenBank/DDBJ whole genome shotgun (WGS) entry which is preliminary data.</text>
</comment>
<keyword evidence="3" id="KW-1185">Reference proteome</keyword>
<evidence type="ECO:0000313" key="3">
    <source>
        <dbReference type="Proteomes" id="UP000887159"/>
    </source>
</evidence>
<gene>
    <name evidence="2" type="primary">NCL1_18128</name>
    <name evidence="2" type="ORF">TNCV_1119521</name>
</gene>
<dbReference type="AlphaFoldDB" id="A0A8X6T7N7"/>
<proteinExistence type="predicted"/>
<dbReference type="EMBL" id="BMAU01021356">
    <property type="protein sequence ID" value="GFY20718.1"/>
    <property type="molecule type" value="Genomic_DNA"/>
</dbReference>
<sequence length="296" mass="33323">MLDLSDFQRDQIVRARLAGSSVTKISQFVEVSRGTECLKSWLLTYCTARQARQIKIVDRKRSPGKEIDFSLQQDGCTFGEQPVQATNYHRQKNIGELLSTAYFTTATVENAVKGFKECGIELHNPLVFSEHDFTAAKTTDHDVVGDATEINSAKPQTLVAENQHINTPEEPELMENTDFDAPKKPVSVFFISNHCLKQHNVRKKEKAKKRRETREAKKGLKNRKLSSCRLKSIKSRPNSPVASTSKDGVIKCVLLVKRNIVTLQQKKGSSAINAKREGMRNVPIMKMAFLFETIVS</sequence>
<accession>A0A8X6T7N7</accession>
<reference evidence="2" key="1">
    <citation type="submission" date="2020-08" db="EMBL/GenBank/DDBJ databases">
        <title>Multicomponent nature underlies the extraordinary mechanical properties of spider dragline silk.</title>
        <authorList>
            <person name="Kono N."/>
            <person name="Nakamura H."/>
            <person name="Mori M."/>
            <person name="Yoshida Y."/>
            <person name="Ohtoshi R."/>
            <person name="Malay A.D."/>
            <person name="Moran D.A.P."/>
            <person name="Tomita M."/>
            <person name="Numata K."/>
            <person name="Arakawa K."/>
        </authorList>
    </citation>
    <scope>NUCLEOTIDE SEQUENCE</scope>
</reference>
<name>A0A8X6T7N7_TRICX</name>
<organism evidence="2 3">
    <name type="scientific">Trichonephila clavipes</name>
    <name type="common">Golden silk orbweaver</name>
    <name type="synonym">Nephila clavipes</name>
    <dbReference type="NCBI Taxonomy" id="2585209"/>
    <lineage>
        <taxon>Eukaryota</taxon>
        <taxon>Metazoa</taxon>
        <taxon>Ecdysozoa</taxon>
        <taxon>Arthropoda</taxon>
        <taxon>Chelicerata</taxon>
        <taxon>Arachnida</taxon>
        <taxon>Araneae</taxon>
        <taxon>Araneomorphae</taxon>
        <taxon>Entelegynae</taxon>
        <taxon>Araneoidea</taxon>
        <taxon>Nephilidae</taxon>
        <taxon>Trichonephila</taxon>
    </lineage>
</organism>
<evidence type="ECO:0000256" key="1">
    <source>
        <dbReference type="SAM" id="MobiDB-lite"/>
    </source>
</evidence>